<dbReference type="InParanoid" id="A0A0F7IGA6"/>
<dbReference type="EMBL" id="CP011267">
    <property type="protein sequence ID" value="AKG91649.1"/>
    <property type="molecule type" value="Genomic_DNA"/>
</dbReference>
<keyword evidence="4 8" id="KW-1003">Cell membrane</keyword>
<evidence type="ECO:0000256" key="1">
    <source>
        <dbReference type="ARBA" id="ARBA00004651"/>
    </source>
</evidence>
<keyword evidence="11" id="KW-1185">Reference proteome</keyword>
<dbReference type="FunCoup" id="A0A0F7IGA6">
    <property type="interactions" value="20"/>
</dbReference>
<evidence type="ECO:0000256" key="8">
    <source>
        <dbReference type="PIRNR" id="PIRNR005353"/>
    </source>
</evidence>
<dbReference type="PANTHER" id="PTHR43337:SF1">
    <property type="entry name" value="XANTHINE_URACIL PERMEASE C887.17-RELATED"/>
    <property type="match status" value="1"/>
</dbReference>
<dbReference type="GeneID" id="24803602"/>
<dbReference type="KEGG" id="gah:GAH_01028"/>
<feature type="transmembrane region" description="Helical" evidence="9">
    <location>
        <begin position="136"/>
        <end position="157"/>
    </location>
</feature>
<evidence type="ECO:0000313" key="11">
    <source>
        <dbReference type="Proteomes" id="UP000034723"/>
    </source>
</evidence>
<feature type="transmembrane region" description="Helical" evidence="9">
    <location>
        <begin position="238"/>
        <end position="265"/>
    </location>
</feature>
<feature type="transmembrane region" description="Helical" evidence="9">
    <location>
        <begin position="419"/>
        <end position="440"/>
    </location>
</feature>
<evidence type="ECO:0000256" key="5">
    <source>
        <dbReference type="ARBA" id="ARBA00022692"/>
    </source>
</evidence>
<dbReference type="InterPro" id="IPR045018">
    <property type="entry name" value="Azg-like"/>
</dbReference>
<dbReference type="OrthoDB" id="27788at2157"/>
<evidence type="ECO:0000256" key="2">
    <source>
        <dbReference type="ARBA" id="ARBA00005697"/>
    </source>
</evidence>
<dbReference type="RefSeq" id="WP_048095073.1">
    <property type="nucleotide sequence ID" value="NZ_CP011267.1"/>
</dbReference>
<accession>A0A0F7IGA6</accession>
<feature type="transmembrane region" description="Helical" evidence="9">
    <location>
        <begin position="321"/>
        <end position="339"/>
    </location>
</feature>
<dbReference type="Pfam" id="PF00860">
    <property type="entry name" value="Xan_ur_permease"/>
    <property type="match status" value="1"/>
</dbReference>
<dbReference type="GO" id="GO:0005345">
    <property type="term" value="F:purine nucleobase transmembrane transporter activity"/>
    <property type="evidence" value="ECO:0007669"/>
    <property type="project" value="TreeGrafter"/>
</dbReference>
<dbReference type="HOGENOM" id="CLU_024508_0_1_2"/>
<dbReference type="PANTHER" id="PTHR43337">
    <property type="entry name" value="XANTHINE/URACIL PERMEASE C887.17-RELATED"/>
    <property type="match status" value="1"/>
</dbReference>
<keyword evidence="5 8" id="KW-0812">Transmembrane</keyword>
<organism evidence="10 11">
    <name type="scientific">Geoglobus ahangari</name>
    <dbReference type="NCBI Taxonomy" id="113653"/>
    <lineage>
        <taxon>Archaea</taxon>
        <taxon>Methanobacteriati</taxon>
        <taxon>Methanobacteriota</taxon>
        <taxon>Archaeoglobi</taxon>
        <taxon>Archaeoglobales</taxon>
        <taxon>Archaeoglobaceae</taxon>
        <taxon>Geoglobus</taxon>
    </lineage>
</organism>
<dbReference type="InterPro" id="IPR026033">
    <property type="entry name" value="Azg-like_bact_archaea"/>
</dbReference>
<dbReference type="Proteomes" id="UP000034723">
    <property type="component" value="Chromosome"/>
</dbReference>
<protein>
    <submittedName>
        <fullName evidence="10">Permease</fullName>
    </submittedName>
</protein>
<feature type="transmembrane region" description="Helical" evidence="9">
    <location>
        <begin position="20"/>
        <end position="41"/>
    </location>
</feature>
<feature type="transmembrane region" description="Helical" evidence="9">
    <location>
        <begin position="346"/>
        <end position="366"/>
    </location>
</feature>
<evidence type="ECO:0000256" key="9">
    <source>
        <dbReference type="SAM" id="Phobius"/>
    </source>
</evidence>
<name>A0A0F7IGA6_9EURY</name>
<keyword evidence="3 8" id="KW-0813">Transport</keyword>
<dbReference type="PATRIC" id="fig|113653.22.peg.1025"/>
<keyword evidence="6 8" id="KW-1133">Transmembrane helix</keyword>
<comment type="similarity">
    <text evidence="2 8">Belongs to the nucleobase:cation symporter-2 (NCS2) (TC 2.A.40) family. Azg-like subfamily.</text>
</comment>
<comment type="subcellular location">
    <subcellularLocation>
        <location evidence="1 8">Cell membrane</location>
        <topology evidence="1 8">Multi-pass membrane protein</topology>
    </subcellularLocation>
</comment>
<dbReference type="STRING" id="113653.GAH_01028"/>
<dbReference type="GO" id="GO:0005886">
    <property type="term" value="C:plasma membrane"/>
    <property type="evidence" value="ECO:0007669"/>
    <property type="project" value="UniProtKB-SubCell"/>
</dbReference>
<sequence>MALEDYFEFSRYNTNMRTEVLAGLTTFMTMSYIIFVNPLILSDAIGKDAIPSLVTATALSAGIATIIMGLYARKPFALAPGMGLNAYFTYGVVLGMGYSWEVALAAVFVEGLLFIVLSVSGLRTAVINAIPPSQKYAIGAGIGLFLTLIGMKAAGIVVDSQATLITLGTENFAKPEFWVAMIGLVVAFLLMVRNIPGALLFSIVVATISAIILGVSPAPESLFALPTLDKTLFKLDLAGLMSVGAIGVVFAFFMVDFFDTLGTVAGLSAKAGFMEEDGSIPDSEKILLTDAIGTSLGALLGTSTVTTYIESAAGIEEGGRTGMVALVVGLLFLAVGLFVSPIAQIIPAQATAPALMIVGFYMLTVVRDIDFDDLTEALPAFFVLVTIPYTYSIADGIGAGFISYVVLKIVAGRHREVHPLMYFLALIFVAYFMYLGGIIMF</sequence>
<evidence type="ECO:0000256" key="3">
    <source>
        <dbReference type="ARBA" id="ARBA00022448"/>
    </source>
</evidence>
<feature type="transmembrane region" description="Helical" evidence="9">
    <location>
        <begin position="177"/>
        <end position="192"/>
    </location>
</feature>
<dbReference type="InterPro" id="IPR006043">
    <property type="entry name" value="NCS2"/>
</dbReference>
<dbReference type="PIRSF" id="PIRSF005353">
    <property type="entry name" value="PbuG"/>
    <property type="match status" value="1"/>
</dbReference>
<feature type="transmembrane region" description="Helical" evidence="9">
    <location>
        <begin position="199"/>
        <end position="218"/>
    </location>
</feature>
<gene>
    <name evidence="10" type="ORF">GAH_01028</name>
</gene>
<proteinExistence type="inferred from homology"/>
<evidence type="ECO:0000256" key="4">
    <source>
        <dbReference type="ARBA" id="ARBA00022475"/>
    </source>
</evidence>
<dbReference type="AlphaFoldDB" id="A0A0F7IGA6"/>
<evidence type="ECO:0000313" key="10">
    <source>
        <dbReference type="EMBL" id="AKG91649.1"/>
    </source>
</evidence>
<reference evidence="10 11" key="1">
    <citation type="submission" date="2015-04" db="EMBL/GenBank/DDBJ databases">
        <title>The complete genome sequence of the hyperthermophilic, obligate iron-reducing archaeon Geoglobus ahangari strain 234T.</title>
        <authorList>
            <person name="Manzella M.P."/>
            <person name="Holmes D.E."/>
            <person name="Rocheleau J.M."/>
            <person name="Chung A."/>
            <person name="Reguera G."/>
            <person name="Kashefi K."/>
        </authorList>
    </citation>
    <scope>NUCLEOTIDE SEQUENCE [LARGE SCALE GENOMIC DNA]</scope>
    <source>
        <strain evidence="10 11">234</strain>
    </source>
</reference>
<evidence type="ECO:0000256" key="7">
    <source>
        <dbReference type="ARBA" id="ARBA00023136"/>
    </source>
</evidence>
<feature type="transmembrane region" description="Helical" evidence="9">
    <location>
        <begin position="378"/>
        <end position="407"/>
    </location>
</feature>
<evidence type="ECO:0000256" key="6">
    <source>
        <dbReference type="ARBA" id="ARBA00022989"/>
    </source>
</evidence>
<keyword evidence="7 8" id="KW-0472">Membrane</keyword>
<feature type="transmembrane region" description="Helical" evidence="9">
    <location>
        <begin position="53"/>
        <end position="72"/>
    </location>
</feature>
<feature type="transmembrane region" description="Helical" evidence="9">
    <location>
        <begin position="102"/>
        <end position="124"/>
    </location>
</feature>